<reference evidence="2" key="1">
    <citation type="submission" date="2021-01" db="EMBL/GenBank/DDBJ databases">
        <authorList>
            <person name="Corre E."/>
            <person name="Pelletier E."/>
            <person name="Niang G."/>
            <person name="Scheremetjew M."/>
            <person name="Finn R."/>
            <person name="Kale V."/>
            <person name="Holt S."/>
            <person name="Cochrane G."/>
            <person name="Meng A."/>
            <person name="Brown T."/>
            <person name="Cohen L."/>
        </authorList>
    </citation>
    <scope>NUCLEOTIDE SEQUENCE</scope>
    <source>
        <strain evidence="2">LB1974</strain>
    </source>
</reference>
<feature type="transmembrane region" description="Helical" evidence="1">
    <location>
        <begin position="322"/>
        <end position="338"/>
    </location>
</feature>
<evidence type="ECO:0000313" key="2">
    <source>
        <dbReference type="EMBL" id="CAE0843107.1"/>
    </source>
</evidence>
<gene>
    <name evidence="2" type="ORF">OMAR00294_LOCUS2308</name>
</gene>
<name>A0A7S4GPM7_OXYMA</name>
<keyword evidence="1" id="KW-1133">Transmembrane helix</keyword>
<protein>
    <submittedName>
        <fullName evidence="2">Uncharacterized protein</fullName>
    </submittedName>
</protein>
<accession>A0A7S4GPM7</accession>
<proteinExistence type="predicted"/>
<organism evidence="2">
    <name type="scientific">Oxyrrhis marina</name>
    <name type="common">Dinoflagellate</name>
    <dbReference type="NCBI Taxonomy" id="2969"/>
    <lineage>
        <taxon>Eukaryota</taxon>
        <taxon>Sar</taxon>
        <taxon>Alveolata</taxon>
        <taxon>Dinophyceae</taxon>
        <taxon>Oxyrrhinales</taxon>
        <taxon>Oxyrrhinaceae</taxon>
        <taxon>Oxyrrhis</taxon>
    </lineage>
</organism>
<feature type="transmembrane region" description="Helical" evidence="1">
    <location>
        <begin position="228"/>
        <end position="256"/>
    </location>
</feature>
<sequence>MSQVVELYAGTQSSSALHQKCQKAADRINEKIGMLDDKIATMWWEGFDIGSQGQRRHLLQRFLALLKQLMDIIHGLEHAANVDDEAAGGVLKDLTGDIDELIRAQTSIMVGPGSLCEYVTEGDSGDHSAHASEVLRKADELARDAKTISQDYTRLRIEGGHKTMSVLLLEEDFLIYNLSALAQVMREFAITLMQQEEMDYGAAAWSKFLDTVDPFSQRGNVNFVFRGYVAYMLAFIAGVYIYGYDFTLAATIALILSRFTGSALERNLGRMQGVVLGLVLPAIAFYHLPTCSGGFGTAIFIAIILIFEGTCLYIYYSASARFAFIGMLTAAFAAQAFFQPCDSRAPSASLAFTKVTMTVTAILLMATIDLSVTQERPSQAVHSYQKEAFTLLRRGLRRFYAGSDIGQNLLRDAQSAADKGIFMAAQANNEPRFWRTAFPLRLVERVFDEASDMCADLRILNRASHSYNGSHKGTHDLDKLLGPRKESELWQQCTDDLFRQYDRVISLLIRCVEHESSGPNEALLKYEHNLQANDRLEELVDHMSEYLTYNTEADVLDDDRTRVGVALFILNSIHNRLDYIVEAILRG</sequence>
<dbReference type="AlphaFoldDB" id="A0A7S4GPM7"/>
<feature type="transmembrane region" description="Helical" evidence="1">
    <location>
        <begin position="268"/>
        <end position="288"/>
    </location>
</feature>
<feature type="transmembrane region" description="Helical" evidence="1">
    <location>
        <begin position="294"/>
        <end position="315"/>
    </location>
</feature>
<dbReference type="EMBL" id="HBJB01002824">
    <property type="protein sequence ID" value="CAE0843107.1"/>
    <property type="molecule type" value="Transcribed_RNA"/>
</dbReference>
<keyword evidence="1" id="KW-0472">Membrane</keyword>
<evidence type="ECO:0000256" key="1">
    <source>
        <dbReference type="SAM" id="Phobius"/>
    </source>
</evidence>
<keyword evidence="1" id="KW-0812">Transmembrane</keyword>